<sequence>MIDDENGNEITMDGIIKALKLKKVRKTAGYDRVPSEMLRDGGGVVASLPYQLFNKCWKSHRVPIDWCKAFIVPLYKGKGSRQFCTYYRPISLLNVVDKLYVKIIIERIVNDIENKI</sequence>
<accession>A0A4C1UFB2</accession>
<dbReference type="Proteomes" id="UP000299102">
    <property type="component" value="Unassembled WGS sequence"/>
</dbReference>
<protein>
    <submittedName>
        <fullName evidence="1">Uncharacterized protein</fullName>
    </submittedName>
</protein>
<proteinExistence type="predicted"/>
<organism evidence="1 2">
    <name type="scientific">Eumeta variegata</name>
    <name type="common">Bagworm moth</name>
    <name type="synonym">Eumeta japonica</name>
    <dbReference type="NCBI Taxonomy" id="151549"/>
    <lineage>
        <taxon>Eukaryota</taxon>
        <taxon>Metazoa</taxon>
        <taxon>Ecdysozoa</taxon>
        <taxon>Arthropoda</taxon>
        <taxon>Hexapoda</taxon>
        <taxon>Insecta</taxon>
        <taxon>Pterygota</taxon>
        <taxon>Neoptera</taxon>
        <taxon>Endopterygota</taxon>
        <taxon>Lepidoptera</taxon>
        <taxon>Glossata</taxon>
        <taxon>Ditrysia</taxon>
        <taxon>Tineoidea</taxon>
        <taxon>Psychidae</taxon>
        <taxon>Oiketicinae</taxon>
        <taxon>Eumeta</taxon>
    </lineage>
</organism>
<evidence type="ECO:0000313" key="2">
    <source>
        <dbReference type="Proteomes" id="UP000299102"/>
    </source>
</evidence>
<gene>
    <name evidence="1" type="ORF">EVAR_15868_1</name>
</gene>
<dbReference type="EMBL" id="BGZK01000164">
    <property type="protein sequence ID" value="GBP24662.1"/>
    <property type="molecule type" value="Genomic_DNA"/>
</dbReference>
<dbReference type="OrthoDB" id="425681at2759"/>
<keyword evidence="2" id="KW-1185">Reference proteome</keyword>
<reference evidence="1 2" key="1">
    <citation type="journal article" date="2019" name="Commun. Biol.">
        <title>The bagworm genome reveals a unique fibroin gene that provides high tensile strength.</title>
        <authorList>
            <person name="Kono N."/>
            <person name="Nakamura H."/>
            <person name="Ohtoshi R."/>
            <person name="Tomita M."/>
            <person name="Numata K."/>
            <person name="Arakawa K."/>
        </authorList>
    </citation>
    <scope>NUCLEOTIDE SEQUENCE [LARGE SCALE GENOMIC DNA]</scope>
</reference>
<dbReference type="AlphaFoldDB" id="A0A4C1UFB2"/>
<evidence type="ECO:0000313" key="1">
    <source>
        <dbReference type="EMBL" id="GBP24662.1"/>
    </source>
</evidence>
<comment type="caution">
    <text evidence="1">The sequence shown here is derived from an EMBL/GenBank/DDBJ whole genome shotgun (WGS) entry which is preliminary data.</text>
</comment>
<name>A0A4C1UFB2_EUMVA</name>
<dbReference type="PANTHER" id="PTHR19446">
    <property type="entry name" value="REVERSE TRANSCRIPTASES"/>
    <property type="match status" value="1"/>
</dbReference>